<dbReference type="Proteomes" id="UP000231742">
    <property type="component" value="Unassembled WGS sequence"/>
</dbReference>
<comment type="caution">
    <text evidence="1">The sequence shown here is derived from an EMBL/GenBank/DDBJ whole genome shotgun (WGS) entry which is preliminary data.</text>
</comment>
<dbReference type="EMBL" id="PGFH01000001">
    <property type="protein sequence ID" value="PJJ81421.1"/>
    <property type="molecule type" value="Genomic_DNA"/>
</dbReference>
<keyword evidence="2" id="KW-1185">Reference proteome</keyword>
<proteinExistence type="predicted"/>
<accession>A0A2M9D6S8</accession>
<sequence>MTSSRRLPALISGAVALSLVLGGCSLVEQAMTSAGEGVLAHAALAAAVADIEALDAVEDASYEIREDASLGDIGAISVTADPTLDSVQLAQFAEQFRHSFVALEQVTLRPQFSLKLAGETVGKFDLWVIPPTNDGFVENFEFWRATSAAVETELWLEIFPSSSSLGIRSIAIPFEADLDAATDRVVENYEALEAFVAVDSLLFHEADYLDYWQIAGVQSIDELAPFEFVELVRDLREIVPLFSFSEGSDAFPGDADYPEGLSAQWGGPLSFSGRPEIAVLSNEYSDEAWSTAVQAAVRTIQMANVNFKYSAGDRTFSLHTSACSGSVDATADDVLLFETLVDYGVTLPFGGGPGACIP</sequence>
<gene>
    <name evidence="1" type="ORF">CLV85_0597</name>
</gene>
<protein>
    <submittedName>
        <fullName evidence="1">Uncharacterized protein</fullName>
    </submittedName>
</protein>
<dbReference type="PROSITE" id="PS51257">
    <property type="entry name" value="PROKAR_LIPOPROTEIN"/>
    <property type="match status" value="1"/>
</dbReference>
<evidence type="ECO:0000313" key="2">
    <source>
        <dbReference type="Proteomes" id="UP000231742"/>
    </source>
</evidence>
<reference evidence="1 2" key="1">
    <citation type="submission" date="2017-11" db="EMBL/GenBank/DDBJ databases">
        <title>Genomic Encyclopedia of Archaeal and Bacterial Type Strains, Phase II (KMG-II): From Individual Species to Whole Genera.</title>
        <authorList>
            <person name="Goeker M."/>
        </authorList>
    </citation>
    <scope>NUCLEOTIDE SEQUENCE [LARGE SCALE GENOMIC DNA]</scope>
    <source>
        <strain evidence="1 2">DSM 16400</strain>
    </source>
</reference>
<name>A0A2M9D6S8_9MICO</name>
<organism evidence="1 2">
    <name type="scientific">Salinibacterium amurskyense</name>
    <dbReference type="NCBI Taxonomy" id="205941"/>
    <lineage>
        <taxon>Bacteria</taxon>
        <taxon>Bacillati</taxon>
        <taxon>Actinomycetota</taxon>
        <taxon>Actinomycetes</taxon>
        <taxon>Micrococcales</taxon>
        <taxon>Microbacteriaceae</taxon>
        <taxon>Salinibacterium</taxon>
    </lineage>
</organism>
<dbReference type="RefSeq" id="WP_100388102.1">
    <property type="nucleotide sequence ID" value="NZ_BMZU01000001.1"/>
</dbReference>
<dbReference type="AlphaFoldDB" id="A0A2M9D6S8"/>
<evidence type="ECO:0000313" key="1">
    <source>
        <dbReference type="EMBL" id="PJJ81421.1"/>
    </source>
</evidence>